<name>A0A174GNH1_9FIRM</name>
<proteinExistence type="predicted"/>
<dbReference type="Proteomes" id="UP000095544">
    <property type="component" value="Unassembled WGS sequence"/>
</dbReference>
<protein>
    <submittedName>
        <fullName evidence="2">Protein of uncharacterized function (DUF2812)</fullName>
    </submittedName>
</protein>
<dbReference type="RefSeq" id="WP_083487098.1">
    <property type="nucleotide sequence ID" value="NZ_CYZU01000025.1"/>
</dbReference>
<accession>A0A174GNH1</accession>
<dbReference type="EMBL" id="CYZU01000025">
    <property type="protein sequence ID" value="CUO62450.1"/>
    <property type="molecule type" value="Genomic_DNA"/>
</dbReference>
<gene>
    <name evidence="2" type="ORF">ERS852491_02774</name>
</gene>
<feature type="transmembrane region" description="Helical" evidence="1">
    <location>
        <begin position="235"/>
        <end position="257"/>
    </location>
</feature>
<keyword evidence="1" id="KW-0812">Transmembrane</keyword>
<keyword evidence="1" id="KW-0472">Membrane</keyword>
<sequence length="431" mass="49033">MKKRVFRRFRYRSCDAMACFLEEMAGKGWGFSGWRWGMVFEREAPAAACYDVEVFPKGSEMDLRPSEAAQEYAEYCREAGWELIDSRKKFCVFRRIKEDAVPIVTPAERFQNVKSAEVREYLTRFFSQFFLTALLWGQFLTSSFLNWIFDDFMVFMMFVYLVAFIGTLAEGLALLVWLRRMKGELENGGNPFYGCKGKCRKAKYRWDVFAEGQFIFLIVLTLAAVYQAVRNGRFVVILVLAAALLIIGGSSILVSVLRPSREEHWAIQLGSAFLFPISVIILCLAVIAPDEARGAGSGGWPEVPLVQTDYKEITGKIFDIRREQGQSVMGSVNNSMVVYETNAGDTDTISYTVYTSNYDWVLDRIWGRQTRKAEGAEDVSASWDAEIALRSTSPVTTYTVRYPGQILVMWVTPDALDQTQIRTVREKLALP</sequence>
<dbReference type="STRING" id="39482.ERS852491_02774"/>
<organism evidence="2 3">
    <name type="scientific">Faecalicatena contorta</name>
    <dbReference type="NCBI Taxonomy" id="39482"/>
    <lineage>
        <taxon>Bacteria</taxon>
        <taxon>Bacillati</taxon>
        <taxon>Bacillota</taxon>
        <taxon>Clostridia</taxon>
        <taxon>Lachnospirales</taxon>
        <taxon>Lachnospiraceae</taxon>
        <taxon>Faecalicatena</taxon>
    </lineage>
</organism>
<dbReference type="InterPro" id="IPR021359">
    <property type="entry name" value="DUF2812"/>
</dbReference>
<dbReference type="Pfam" id="PF11193">
    <property type="entry name" value="DUF2812"/>
    <property type="match status" value="1"/>
</dbReference>
<feature type="transmembrane region" description="Helical" evidence="1">
    <location>
        <begin position="155"/>
        <end position="178"/>
    </location>
</feature>
<dbReference type="OrthoDB" id="1650893at2"/>
<feature type="transmembrane region" description="Helical" evidence="1">
    <location>
        <begin position="269"/>
        <end position="288"/>
    </location>
</feature>
<evidence type="ECO:0000313" key="3">
    <source>
        <dbReference type="Proteomes" id="UP000095544"/>
    </source>
</evidence>
<reference evidence="2 3" key="1">
    <citation type="submission" date="2015-09" db="EMBL/GenBank/DDBJ databases">
        <authorList>
            <consortium name="Pathogen Informatics"/>
        </authorList>
    </citation>
    <scope>NUCLEOTIDE SEQUENCE [LARGE SCALE GENOMIC DNA]</scope>
    <source>
        <strain evidence="2 3">2789STDY5834876</strain>
    </source>
</reference>
<feature type="transmembrane region" description="Helical" evidence="1">
    <location>
        <begin position="208"/>
        <end position="229"/>
    </location>
</feature>
<evidence type="ECO:0000313" key="2">
    <source>
        <dbReference type="EMBL" id="CUO62450.1"/>
    </source>
</evidence>
<keyword evidence="1" id="KW-1133">Transmembrane helix</keyword>
<feature type="transmembrane region" description="Helical" evidence="1">
    <location>
        <begin position="129"/>
        <end position="149"/>
    </location>
</feature>
<dbReference type="AlphaFoldDB" id="A0A174GNH1"/>
<evidence type="ECO:0000256" key="1">
    <source>
        <dbReference type="SAM" id="Phobius"/>
    </source>
</evidence>